<dbReference type="AlphaFoldDB" id="A0A0H5QRX6"/>
<sequence length="104" mass="11625">SAINTRRFLNDKLAEHPRSSKCAAFATNRAVVDTTGLINVGYGMFSETDSWIWAYATTIFGRTGVLLARTTKQSDLKVETRWNSMFLIIEIASTTQTFSKLLVT</sequence>
<proteinExistence type="predicted"/>
<dbReference type="EMBL" id="HACM01003955">
    <property type="protein sequence ID" value="CRZ04397.1"/>
    <property type="molecule type" value="Transcribed_RNA"/>
</dbReference>
<feature type="non-terminal residue" evidence="1">
    <location>
        <position position="1"/>
    </location>
</feature>
<protein>
    <submittedName>
        <fullName evidence="1">Uncharacterized protein</fullName>
    </submittedName>
</protein>
<feature type="non-terminal residue" evidence="1">
    <location>
        <position position="104"/>
    </location>
</feature>
<name>A0A0H5QRX6_9EUKA</name>
<evidence type="ECO:0000313" key="1">
    <source>
        <dbReference type="EMBL" id="CRZ04397.1"/>
    </source>
</evidence>
<accession>A0A0H5QRX6</accession>
<reference evidence="1" key="1">
    <citation type="submission" date="2015-04" db="EMBL/GenBank/DDBJ databases">
        <title>The genome sequence of the plant pathogenic Rhizarian Plasmodiophora brassicae reveals insights in its biotrophic life cycle and the origin of chitin synthesis.</title>
        <authorList>
            <person name="Schwelm A."/>
            <person name="Fogelqvist J."/>
            <person name="Knaust A."/>
            <person name="Julke S."/>
            <person name="Lilja T."/>
            <person name="Dhandapani V."/>
            <person name="Bonilla-Rosso G."/>
            <person name="Karlsson M."/>
            <person name="Shevchenko A."/>
            <person name="Choi S.R."/>
            <person name="Kim H.G."/>
            <person name="Park J.Y."/>
            <person name="Lim Y.P."/>
            <person name="Ludwig-Muller J."/>
            <person name="Dixelius C."/>
        </authorList>
    </citation>
    <scope>NUCLEOTIDE SEQUENCE</scope>
    <source>
        <tissue evidence="1">Potato root galls</tissue>
    </source>
</reference>
<organism evidence="1">
    <name type="scientific">Spongospora subterranea</name>
    <dbReference type="NCBI Taxonomy" id="70186"/>
    <lineage>
        <taxon>Eukaryota</taxon>
        <taxon>Sar</taxon>
        <taxon>Rhizaria</taxon>
        <taxon>Endomyxa</taxon>
        <taxon>Phytomyxea</taxon>
        <taxon>Plasmodiophorida</taxon>
        <taxon>Plasmodiophoridae</taxon>
        <taxon>Spongospora</taxon>
    </lineage>
</organism>